<feature type="compositionally biased region" description="Polar residues" evidence="8">
    <location>
        <begin position="669"/>
        <end position="678"/>
    </location>
</feature>
<feature type="region of interest" description="Disordered" evidence="8">
    <location>
        <begin position="296"/>
        <end position="316"/>
    </location>
</feature>
<evidence type="ECO:0000256" key="9">
    <source>
        <dbReference type="SAM" id="Phobius"/>
    </source>
</evidence>
<evidence type="ECO:0000256" key="8">
    <source>
        <dbReference type="SAM" id="MobiDB-lite"/>
    </source>
</evidence>
<dbReference type="Pfam" id="PF13231">
    <property type="entry name" value="PMT_2"/>
    <property type="match status" value="1"/>
</dbReference>
<keyword evidence="13" id="KW-1185">Reference proteome</keyword>
<proteinExistence type="predicted"/>
<feature type="compositionally biased region" description="Low complexity" evidence="8">
    <location>
        <begin position="301"/>
        <end position="313"/>
    </location>
</feature>
<keyword evidence="2" id="KW-1003">Cell membrane</keyword>
<feature type="region of interest" description="Disordered" evidence="8">
    <location>
        <begin position="669"/>
        <end position="706"/>
    </location>
</feature>
<keyword evidence="3" id="KW-0328">Glycosyltransferase</keyword>
<feature type="transmembrane region" description="Helical" evidence="9">
    <location>
        <begin position="186"/>
        <end position="204"/>
    </location>
</feature>
<reference evidence="12 13" key="1">
    <citation type="submission" date="2024-08" db="EMBL/GenBank/DDBJ databases">
        <title>Clostridium lapicellarii sp. nov., and Clostridium renhuaiense sp. nov., two species isolated from the mud in a fermentation cellar used for producing sauce-flavour Chinese liquors.</title>
        <authorList>
            <person name="Yang F."/>
            <person name="Wang H."/>
            <person name="Chen L.Q."/>
            <person name="Zhou N."/>
            <person name="Lu J.J."/>
            <person name="Pu X.X."/>
            <person name="Wan B."/>
            <person name="Wang L."/>
            <person name="Liu S.J."/>
        </authorList>
    </citation>
    <scope>NUCLEOTIDE SEQUENCE [LARGE SCALE GENOMIC DNA]</scope>
    <source>
        <strain evidence="12 13">MT-5</strain>
    </source>
</reference>
<feature type="domain" description="Putative mannosyltransferase YkcA/B-like C-terminal" evidence="11">
    <location>
        <begin position="560"/>
        <end position="654"/>
    </location>
</feature>
<dbReference type="PANTHER" id="PTHR33908">
    <property type="entry name" value="MANNOSYLTRANSFERASE YKCB-RELATED"/>
    <property type="match status" value="1"/>
</dbReference>
<evidence type="ECO:0000313" key="12">
    <source>
        <dbReference type="EMBL" id="MEY8000705.1"/>
    </source>
</evidence>
<dbReference type="Pfam" id="PF24878">
    <property type="entry name" value="YkcB_C"/>
    <property type="match status" value="1"/>
</dbReference>
<keyword evidence="6 9" id="KW-1133">Transmembrane helix</keyword>
<feature type="transmembrane region" description="Helical" evidence="9">
    <location>
        <begin position="426"/>
        <end position="447"/>
    </location>
</feature>
<feature type="transmembrane region" description="Helical" evidence="9">
    <location>
        <begin position="140"/>
        <end position="159"/>
    </location>
</feature>
<comment type="subcellular location">
    <subcellularLocation>
        <location evidence="1">Cell membrane</location>
        <topology evidence="1">Multi-pass membrane protein</topology>
    </subcellularLocation>
</comment>
<evidence type="ECO:0000256" key="7">
    <source>
        <dbReference type="ARBA" id="ARBA00023136"/>
    </source>
</evidence>
<feature type="transmembrane region" description="Helical" evidence="9">
    <location>
        <begin position="392"/>
        <end position="414"/>
    </location>
</feature>
<feature type="transmembrane region" description="Helical" evidence="9">
    <location>
        <begin position="453"/>
        <end position="477"/>
    </location>
</feature>
<protein>
    <submittedName>
        <fullName evidence="12">Glycosyltransferase family 39 protein</fullName>
    </submittedName>
</protein>
<accession>A0ABV4BT60</accession>
<evidence type="ECO:0000256" key="3">
    <source>
        <dbReference type="ARBA" id="ARBA00022676"/>
    </source>
</evidence>
<evidence type="ECO:0000313" key="13">
    <source>
        <dbReference type="Proteomes" id="UP001564657"/>
    </source>
</evidence>
<feature type="transmembrane region" description="Helical" evidence="9">
    <location>
        <begin position="368"/>
        <end position="386"/>
    </location>
</feature>
<gene>
    <name evidence="12" type="ORF">AB8U03_10925</name>
</gene>
<evidence type="ECO:0000259" key="11">
    <source>
        <dbReference type="Pfam" id="PF24878"/>
    </source>
</evidence>
<evidence type="ECO:0000256" key="6">
    <source>
        <dbReference type="ARBA" id="ARBA00022989"/>
    </source>
</evidence>
<feature type="transmembrane region" description="Helical" evidence="9">
    <location>
        <begin position="338"/>
        <end position="356"/>
    </location>
</feature>
<dbReference type="EMBL" id="JBGEWD010000009">
    <property type="protein sequence ID" value="MEY8000705.1"/>
    <property type="molecule type" value="Genomic_DNA"/>
</dbReference>
<evidence type="ECO:0000256" key="4">
    <source>
        <dbReference type="ARBA" id="ARBA00022679"/>
    </source>
</evidence>
<feature type="transmembrane region" description="Helical" evidence="9">
    <location>
        <begin position="12"/>
        <end position="31"/>
    </location>
</feature>
<evidence type="ECO:0000259" key="10">
    <source>
        <dbReference type="Pfam" id="PF13231"/>
    </source>
</evidence>
<dbReference type="InterPro" id="IPR056785">
    <property type="entry name" value="YkcA/B-like_C"/>
</dbReference>
<feature type="transmembrane region" description="Helical" evidence="9">
    <location>
        <begin position="90"/>
        <end position="109"/>
    </location>
</feature>
<feature type="transmembrane region" description="Helical" evidence="9">
    <location>
        <begin position="211"/>
        <end position="228"/>
    </location>
</feature>
<feature type="transmembrane region" description="Helical" evidence="9">
    <location>
        <begin position="507"/>
        <end position="530"/>
    </location>
</feature>
<keyword evidence="5 9" id="KW-0812">Transmembrane</keyword>
<feature type="domain" description="Glycosyltransferase RgtA/B/C/D-like" evidence="10">
    <location>
        <begin position="67"/>
        <end position="225"/>
    </location>
</feature>
<name>A0ABV4BT60_9CLOT</name>
<evidence type="ECO:0000256" key="5">
    <source>
        <dbReference type="ARBA" id="ARBA00022692"/>
    </source>
</evidence>
<evidence type="ECO:0000256" key="1">
    <source>
        <dbReference type="ARBA" id="ARBA00004651"/>
    </source>
</evidence>
<dbReference type="Proteomes" id="UP001564657">
    <property type="component" value="Unassembled WGS sequence"/>
</dbReference>
<keyword evidence="4" id="KW-0808">Transferase</keyword>
<sequence length="706" mass="76766">MNKKIKFTRETIGLSLILILSAVLNFTNLGIEGNANTFYAAGVKSMMMNFKNFFFASFDPGGFVTIDKPPLGFWIQTISAKIFGFSGWSIILPQALAGVISVAIIYHLVKRSFGTSAGLIAALCLAVTPISVAAGRNNTIDNLLVLPLLLACWAILIAAEKGKIKYLILSLVLVGIGFNIKMVEAYMVAPAIYITYLLASTMGFKKKIKHLVLGTVVLLVVSLSWAIIADLVPASDRPYIGSSTNNTVMELIIGHNGLERIGIGGRNAGRGQQRQRALENEWSKISNQRGAGQGDFENGFNSSNKNDSNANNAQRGMRSNSNAGIFRLFGNGNMSDQISWLLLFAIIGFIAAAIKEKLKSPFDNKEKLSLILWIMWLLPEFIYFSFSKNVTHTYYLTTMAPSIAALVGIGLPAMWDFYKERGVKSWILPIALIANGCVEILILSYNYNRSNGYKIIMLITGILCIVSSIILCIINLIKNKEKASDKGNAENYENKSNFSKDTTLNKVLVSIAFIGILIAPTVWSFTPMFYPMNGSSPSAGLELASGNQQRDSSVSNNSKLIKFLEDNKKNEKYLVAVPSANSYGSDLILKTGEPVMALGGFSGSDPILTVEQFKKLVNDGVVRYALVNTGGNRGFGGAMGNNSNSNITSWIQQNGKVVLDSKWKNSTISKNQAENQRSGGAVGFGDEGNSTKLYDLKDNGKTSSTN</sequence>
<organism evidence="12 13">
    <name type="scientific">Clostridium moutaii</name>
    <dbReference type="NCBI Taxonomy" id="3240932"/>
    <lineage>
        <taxon>Bacteria</taxon>
        <taxon>Bacillati</taxon>
        <taxon>Bacillota</taxon>
        <taxon>Clostridia</taxon>
        <taxon>Eubacteriales</taxon>
        <taxon>Clostridiaceae</taxon>
        <taxon>Clostridium</taxon>
    </lineage>
</organism>
<dbReference type="PANTHER" id="PTHR33908:SF3">
    <property type="entry name" value="UNDECAPRENYL PHOSPHATE-ALPHA-4-AMINO-4-DEOXY-L-ARABINOSE ARABINOSYL TRANSFERASE"/>
    <property type="match status" value="1"/>
</dbReference>
<dbReference type="RefSeq" id="WP_369704593.1">
    <property type="nucleotide sequence ID" value="NZ_JBGEWD010000009.1"/>
</dbReference>
<keyword evidence="7 9" id="KW-0472">Membrane</keyword>
<evidence type="ECO:0000256" key="2">
    <source>
        <dbReference type="ARBA" id="ARBA00022475"/>
    </source>
</evidence>
<comment type="caution">
    <text evidence="12">The sequence shown here is derived from an EMBL/GenBank/DDBJ whole genome shotgun (WGS) entry which is preliminary data.</text>
</comment>
<dbReference type="InterPro" id="IPR050297">
    <property type="entry name" value="LipidA_mod_glycosyltrf_83"/>
</dbReference>
<dbReference type="InterPro" id="IPR038731">
    <property type="entry name" value="RgtA/B/C-like"/>
</dbReference>
<feature type="transmembrane region" description="Helical" evidence="9">
    <location>
        <begin position="116"/>
        <end position="134"/>
    </location>
</feature>